<feature type="domain" description="PhoU" evidence="10">
    <location>
        <begin position="125"/>
        <end position="209"/>
    </location>
</feature>
<evidence type="ECO:0000313" key="12">
    <source>
        <dbReference type="Proteomes" id="UP000237682"/>
    </source>
</evidence>
<evidence type="ECO:0000313" key="11">
    <source>
        <dbReference type="EMBL" id="PRH85175.1"/>
    </source>
</evidence>
<feature type="region of interest" description="Disordered" evidence="9">
    <location>
        <begin position="216"/>
        <end position="239"/>
    </location>
</feature>
<sequence>MSDHIVTSFDQELRELRNMIAEMGGYAEKSVADSVEALLKRDTQRAKAVIELDAAIDKLQRQVEDRAILVIAKRQPLALDLREIVSALRVANDLERIGDLGKNVAKRVVAIHGHIQPTQLFGGFDHMADLVLEQLKQVLDAFAQRNVDEALSVWRSDGEIDAMYTSLFRELLTYMMEDPRNIGFCTHLLFCAKNIERIGDHATNIAETVHYLVTGESPAGERPKADNSTDLVDLPVPAK</sequence>
<evidence type="ECO:0000256" key="8">
    <source>
        <dbReference type="PIRNR" id="PIRNR003107"/>
    </source>
</evidence>
<dbReference type="GO" id="GO:0005737">
    <property type="term" value="C:cytoplasm"/>
    <property type="evidence" value="ECO:0007669"/>
    <property type="project" value="UniProtKB-SubCell"/>
</dbReference>
<keyword evidence="5 8" id="KW-0963">Cytoplasm</keyword>
<evidence type="ECO:0000256" key="3">
    <source>
        <dbReference type="ARBA" id="ARBA00011738"/>
    </source>
</evidence>
<dbReference type="GO" id="GO:0045936">
    <property type="term" value="P:negative regulation of phosphate metabolic process"/>
    <property type="evidence" value="ECO:0007669"/>
    <property type="project" value="InterPro"/>
</dbReference>
<dbReference type="PIRSF" id="PIRSF003107">
    <property type="entry name" value="PhoU"/>
    <property type="match status" value="1"/>
</dbReference>
<dbReference type="InterPro" id="IPR028366">
    <property type="entry name" value="PhoU"/>
</dbReference>
<comment type="caution">
    <text evidence="11">The sequence shown here is derived from an EMBL/GenBank/DDBJ whole genome shotgun (WGS) entry which is preliminary data.</text>
</comment>
<dbReference type="AlphaFoldDB" id="A0A2S9Q755"/>
<evidence type="ECO:0000256" key="2">
    <source>
        <dbReference type="ARBA" id="ARBA00008107"/>
    </source>
</evidence>
<dbReference type="InterPro" id="IPR038078">
    <property type="entry name" value="PhoU-like_sf"/>
</dbReference>
<dbReference type="RefSeq" id="WP_105864267.1">
    <property type="nucleotide sequence ID" value="NZ_PUEJ01000009.1"/>
</dbReference>
<keyword evidence="4 8" id="KW-0813">Transport</keyword>
<dbReference type="NCBIfam" id="TIGR02135">
    <property type="entry name" value="phoU_full"/>
    <property type="match status" value="1"/>
</dbReference>
<dbReference type="Pfam" id="PF01895">
    <property type="entry name" value="PhoU"/>
    <property type="match status" value="2"/>
</dbReference>
<comment type="subcellular location">
    <subcellularLocation>
        <location evidence="1 8">Cytoplasm</location>
    </subcellularLocation>
</comment>
<keyword evidence="6 8" id="KW-0592">Phosphate transport</keyword>
<evidence type="ECO:0000256" key="7">
    <source>
        <dbReference type="ARBA" id="ARBA00056181"/>
    </source>
</evidence>
<comment type="function">
    <text evidence="7 8">Plays a role in the regulation of phosphate uptake.</text>
</comment>
<evidence type="ECO:0000256" key="1">
    <source>
        <dbReference type="ARBA" id="ARBA00004496"/>
    </source>
</evidence>
<dbReference type="InterPro" id="IPR026022">
    <property type="entry name" value="PhoU_dom"/>
</dbReference>
<evidence type="ECO:0000256" key="4">
    <source>
        <dbReference type="ARBA" id="ARBA00022448"/>
    </source>
</evidence>
<protein>
    <recommendedName>
        <fullName evidence="8">Phosphate-specific transport system accessory protein PhoU</fullName>
    </recommendedName>
</protein>
<dbReference type="GO" id="GO:0030643">
    <property type="term" value="P:intracellular phosphate ion homeostasis"/>
    <property type="evidence" value="ECO:0007669"/>
    <property type="project" value="InterPro"/>
</dbReference>
<comment type="similarity">
    <text evidence="2 8">Belongs to the PhoU family.</text>
</comment>
<dbReference type="EMBL" id="PUEJ01000009">
    <property type="protein sequence ID" value="PRH85175.1"/>
    <property type="molecule type" value="Genomic_DNA"/>
</dbReference>
<dbReference type="FunFam" id="1.20.58.220:FF:000004">
    <property type="entry name" value="Phosphate-specific transport system accessory protein PhoU"/>
    <property type="match status" value="1"/>
</dbReference>
<evidence type="ECO:0000256" key="9">
    <source>
        <dbReference type="SAM" id="MobiDB-lite"/>
    </source>
</evidence>
<dbReference type="SUPFAM" id="SSF109755">
    <property type="entry name" value="PhoU-like"/>
    <property type="match status" value="1"/>
</dbReference>
<evidence type="ECO:0000256" key="5">
    <source>
        <dbReference type="ARBA" id="ARBA00022490"/>
    </source>
</evidence>
<dbReference type="OrthoDB" id="9814256at2"/>
<feature type="domain" description="PhoU" evidence="10">
    <location>
        <begin position="20"/>
        <end position="108"/>
    </location>
</feature>
<proteinExistence type="inferred from homology"/>
<dbReference type="Proteomes" id="UP000237682">
    <property type="component" value="Unassembled WGS sequence"/>
</dbReference>
<comment type="subunit">
    <text evidence="3 8">Homodimer.</text>
</comment>
<keyword evidence="12" id="KW-1185">Reference proteome</keyword>
<gene>
    <name evidence="11" type="primary">phoU</name>
    <name evidence="11" type="ORF">C5L14_22195</name>
</gene>
<dbReference type="Gene3D" id="1.20.58.220">
    <property type="entry name" value="Phosphate transport system protein phou homolog 2, domain 2"/>
    <property type="match status" value="1"/>
</dbReference>
<reference evidence="11 12" key="1">
    <citation type="submission" date="2018-02" db="EMBL/GenBank/DDBJ databases">
        <title>Whole genome sequencing of endophytic bacterium.</title>
        <authorList>
            <person name="Eedara R."/>
            <person name="Podile A.R."/>
        </authorList>
    </citation>
    <scope>NUCLEOTIDE SEQUENCE [LARGE SCALE GENOMIC DNA]</scope>
    <source>
        <strain evidence="11 12">RP1T</strain>
    </source>
</reference>
<evidence type="ECO:0000259" key="10">
    <source>
        <dbReference type="Pfam" id="PF01895"/>
    </source>
</evidence>
<accession>A0A2S9Q755</accession>
<dbReference type="PANTHER" id="PTHR42930:SF3">
    <property type="entry name" value="PHOSPHATE-SPECIFIC TRANSPORT SYSTEM ACCESSORY PROTEIN PHOU"/>
    <property type="match status" value="1"/>
</dbReference>
<dbReference type="GO" id="GO:0006817">
    <property type="term" value="P:phosphate ion transport"/>
    <property type="evidence" value="ECO:0007669"/>
    <property type="project" value="UniProtKB-KW"/>
</dbReference>
<evidence type="ECO:0000256" key="6">
    <source>
        <dbReference type="ARBA" id="ARBA00022592"/>
    </source>
</evidence>
<dbReference type="PANTHER" id="PTHR42930">
    <property type="entry name" value="PHOSPHATE-SPECIFIC TRANSPORT SYSTEM ACCESSORY PROTEIN PHOU"/>
    <property type="match status" value="1"/>
</dbReference>
<organism evidence="11 12">
    <name type="scientific">Labrys okinawensis</name>
    <dbReference type="NCBI Taxonomy" id="346911"/>
    <lineage>
        <taxon>Bacteria</taxon>
        <taxon>Pseudomonadati</taxon>
        <taxon>Pseudomonadota</taxon>
        <taxon>Alphaproteobacteria</taxon>
        <taxon>Hyphomicrobiales</taxon>
        <taxon>Xanthobacteraceae</taxon>
        <taxon>Labrys</taxon>
    </lineage>
</organism>
<name>A0A2S9Q755_9HYPH</name>